<proteinExistence type="predicted"/>
<evidence type="ECO:0000313" key="1">
    <source>
        <dbReference type="EMBL" id="RQD78051.1"/>
    </source>
</evidence>
<name>A0A424YI98_9FIRM</name>
<comment type="caution">
    <text evidence="1">The sequence shown here is derived from an EMBL/GenBank/DDBJ whole genome shotgun (WGS) entry which is preliminary data.</text>
</comment>
<organism evidence="1 2">
    <name type="scientific">Candidatus Syntrophonatronum acetioxidans</name>
    <dbReference type="NCBI Taxonomy" id="1795816"/>
    <lineage>
        <taxon>Bacteria</taxon>
        <taxon>Bacillati</taxon>
        <taxon>Bacillota</taxon>
        <taxon>Clostridia</taxon>
        <taxon>Eubacteriales</taxon>
        <taxon>Syntrophomonadaceae</taxon>
        <taxon>Candidatus Syntrophonatronum</taxon>
    </lineage>
</organism>
<dbReference type="EMBL" id="QZAA01000040">
    <property type="protein sequence ID" value="RQD78051.1"/>
    <property type="molecule type" value="Genomic_DNA"/>
</dbReference>
<gene>
    <name evidence="1" type="ORF">D5R97_01090</name>
</gene>
<sequence>MVKCKNCGILEELGRDNYKCHAFEKNLIQEDIEKERHCHMFIETLIEKGDTLSPACHVLLKKGEMEDKK</sequence>
<evidence type="ECO:0000313" key="2">
    <source>
        <dbReference type="Proteomes" id="UP000285138"/>
    </source>
</evidence>
<reference evidence="1 2" key="1">
    <citation type="submission" date="2018-08" db="EMBL/GenBank/DDBJ databases">
        <title>The metabolism and importance of syntrophic acetate oxidation coupled to methane or sulfide production in haloalkaline environments.</title>
        <authorList>
            <person name="Timmers P.H.A."/>
            <person name="Vavourakis C.D."/>
            <person name="Sorokin D.Y."/>
            <person name="Sinninghe Damste J.S."/>
            <person name="Muyzer G."/>
            <person name="Stams A.J.M."/>
            <person name="Plugge C.M."/>
        </authorList>
    </citation>
    <scope>NUCLEOTIDE SEQUENCE [LARGE SCALE GENOMIC DNA]</scope>
    <source>
        <strain evidence="1">MSAO_Bac1</strain>
    </source>
</reference>
<protein>
    <submittedName>
        <fullName evidence="1">Uncharacterized protein</fullName>
    </submittedName>
</protein>
<accession>A0A424YI98</accession>
<dbReference type="AlphaFoldDB" id="A0A424YI98"/>
<dbReference type="Proteomes" id="UP000285138">
    <property type="component" value="Unassembled WGS sequence"/>
</dbReference>